<feature type="domain" description="Desulfoferrodoxin ferrous iron-binding" evidence="11">
    <location>
        <begin position="40"/>
        <end position="127"/>
    </location>
</feature>
<sequence length="129" mass="14226">MEFKLYRCAHCGNIVFKVVDKGVPVMCCGQKMEELTANTTDGALEKHVPVVERTPHGSGASITVKVGSVEHPMLPEHYIPLIAAVHGDTVVMKFPKPGDKPELKTFCYGDEPVEAYELCNLHGFWKGNE</sequence>
<dbReference type="InterPro" id="IPR036073">
    <property type="entry name" value="Desulfoferrodoxin_Fe-bd_dom_sf"/>
</dbReference>
<keyword evidence="5" id="KW-0479">Metal-binding</keyword>
<dbReference type="InterPro" id="IPR002742">
    <property type="entry name" value="Desulfoferrodoxin_Fe-bd_dom"/>
</dbReference>
<dbReference type="Gene3D" id="2.60.40.730">
    <property type="entry name" value="SOR catalytic domain"/>
    <property type="match status" value="1"/>
</dbReference>
<evidence type="ECO:0000256" key="8">
    <source>
        <dbReference type="ARBA" id="ARBA00024690"/>
    </source>
</evidence>
<evidence type="ECO:0000259" key="11">
    <source>
        <dbReference type="Pfam" id="PF01880"/>
    </source>
</evidence>
<comment type="catalytic activity">
    <reaction evidence="10">
        <text>reduced [rubredoxin] + superoxide + 2 H(+) = oxidized [rubredoxin] + H2O2</text>
        <dbReference type="Rhea" id="RHEA:21324"/>
        <dbReference type="Rhea" id="RHEA-COMP:10302"/>
        <dbReference type="Rhea" id="RHEA-COMP:10303"/>
        <dbReference type="ChEBI" id="CHEBI:15378"/>
        <dbReference type="ChEBI" id="CHEBI:16240"/>
        <dbReference type="ChEBI" id="CHEBI:18421"/>
        <dbReference type="ChEBI" id="CHEBI:29033"/>
        <dbReference type="ChEBI" id="CHEBI:29034"/>
        <dbReference type="EC" id="1.15.1.2"/>
    </reaction>
</comment>
<name>A0ABV1EQU4_9FIRM</name>
<evidence type="ECO:0000256" key="4">
    <source>
        <dbReference type="ARBA" id="ARBA00022448"/>
    </source>
</evidence>
<dbReference type="PANTHER" id="PTHR36541">
    <property type="entry name" value="SUPEROXIDE REDUCTASE-RELATED"/>
    <property type="match status" value="1"/>
</dbReference>
<dbReference type="EC" id="1.15.1.2" evidence="2"/>
<evidence type="ECO:0000256" key="10">
    <source>
        <dbReference type="ARBA" id="ARBA00047448"/>
    </source>
</evidence>
<evidence type="ECO:0000256" key="6">
    <source>
        <dbReference type="ARBA" id="ARBA00022982"/>
    </source>
</evidence>
<dbReference type="SUPFAM" id="SSF57802">
    <property type="entry name" value="Rubredoxin-like"/>
    <property type="match status" value="1"/>
</dbReference>
<dbReference type="EMBL" id="JBBMFT010000003">
    <property type="protein sequence ID" value="MEQ2456370.1"/>
    <property type="molecule type" value="Genomic_DNA"/>
</dbReference>
<reference evidence="13 14" key="1">
    <citation type="submission" date="2024-03" db="EMBL/GenBank/DDBJ databases">
        <title>Human intestinal bacterial collection.</title>
        <authorList>
            <person name="Pauvert C."/>
            <person name="Hitch T.C.A."/>
            <person name="Clavel T."/>
        </authorList>
    </citation>
    <scope>NUCLEOTIDE SEQUENCE [LARGE SCALE GENOMIC DNA]</scope>
    <source>
        <strain evidence="13 14">CLA-AP-H34</strain>
    </source>
</reference>
<keyword evidence="6" id="KW-0249">Electron transport</keyword>
<keyword evidence="4" id="KW-0813">Transport</keyword>
<evidence type="ECO:0000256" key="2">
    <source>
        <dbReference type="ARBA" id="ARBA00012679"/>
    </source>
</evidence>
<dbReference type="InterPro" id="IPR004462">
    <property type="entry name" value="Desulfoferrodoxin_N"/>
</dbReference>
<dbReference type="InterPro" id="IPR051233">
    <property type="entry name" value="Desulfoferrodoxin_SOR"/>
</dbReference>
<evidence type="ECO:0000256" key="1">
    <source>
        <dbReference type="ARBA" id="ARBA00005941"/>
    </source>
</evidence>
<evidence type="ECO:0000256" key="5">
    <source>
        <dbReference type="ARBA" id="ARBA00022723"/>
    </source>
</evidence>
<keyword evidence="7" id="KW-0408">Iron</keyword>
<protein>
    <recommendedName>
        <fullName evidence="3">Desulfoferrodoxin</fullName>
        <ecNumber evidence="2">1.15.1.2</ecNumber>
    </recommendedName>
    <alternativeName>
        <fullName evidence="9">Superoxide reductase</fullName>
    </alternativeName>
</protein>
<evidence type="ECO:0000313" key="14">
    <source>
        <dbReference type="Proteomes" id="UP001440599"/>
    </source>
</evidence>
<comment type="caution">
    <text evidence="13">The sequence shown here is derived from an EMBL/GenBank/DDBJ whole genome shotgun (WGS) entry which is preliminary data.</text>
</comment>
<dbReference type="Pfam" id="PF06397">
    <property type="entry name" value="Desulfoferrod_N"/>
    <property type="match status" value="1"/>
</dbReference>
<evidence type="ECO:0000256" key="9">
    <source>
        <dbReference type="ARBA" id="ARBA00031398"/>
    </source>
</evidence>
<proteinExistence type="inferred from homology"/>
<feature type="domain" description="Desulfoferrodoxin N-terminal" evidence="12">
    <location>
        <begin position="4"/>
        <end position="34"/>
    </location>
</feature>
<dbReference type="PANTHER" id="PTHR36541:SF1">
    <property type="entry name" value="SUPEROXIDE REDUCTASE-RELATED"/>
    <property type="match status" value="1"/>
</dbReference>
<evidence type="ECO:0000259" key="12">
    <source>
        <dbReference type="Pfam" id="PF06397"/>
    </source>
</evidence>
<keyword evidence="14" id="KW-1185">Reference proteome</keyword>
<dbReference type="Pfam" id="PF01880">
    <property type="entry name" value="Desulfoferrodox"/>
    <property type="match status" value="1"/>
</dbReference>
<comment type="similarity">
    <text evidence="1">Belongs to the desulfoferrodoxin family.</text>
</comment>
<dbReference type="Proteomes" id="UP001440599">
    <property type="component" value="Unassembled WGS sequence"/>
</dbReference>
<evidence type="ECO:0000313" key="13">
    <source>
        <dbReference type="EMBL" id="MEQ2456370.1"/>
    </source>
</evidence>
<organism evidence="13 14">
    <name type="scientific">Flavonifractor hominis</name>
    <dbReference type="NCBI Taxonomy" id="3133178"/>
    <lineage>
        <taxon>Bacteria</taxon>
        <taxon>Bacillati</taxon>
        <taxon>Bacillota</taxon>
        <taxon>Clostridia</taxon>
        <taxon>Eubacteriales</taxon>
        <taxon>Oscillospiraceae</taxon>
        <taxon>Flavonifractor</taxon>
    </lineage>
</organism>
<dbReference type="RefSeq" id="WP_349139973.1">
    <property type="nucleotide sequence ID" value="NZ_JBBMFT010000003.1"/>
</dbReference>
<evidence type="ECO:0000256" key="3">
    <source>
        <dbReference type="ARBA" id="ARBA00014839"/>
    </source>
</evidence>
<gene>
    <name evidence="13" type="ORF">WMO45_07540</name>
</gene>
<accession>A0ABV1EQU4</accession>
<comment type="function">
    <text evidence="8">Catalyzes the one-electron reduction of superoxide anion radical to hydrogen peroxide at a nonheme ferrous iron center. Plays a fundamental role in case of oxidative stress via its superoxide detoxification activity.</text>
</comment>
<evidence type="ECO:0000256" key="7">
    <source>
        <dbReference type="ARBA" id="ARBA00023004"/>
    </source>
</evidence>
<dbReference type="SUPFAM" id="SSF49367">
    <property type="entry name" value="Superoxide reductase-like"/>
    <property type="match status" value="1"/>
</dbReference>